<dbReference type="Ensembl" id="ENSPEMT00000035447.1">
    <property type="protein sequence ID" value="ENSPEMP00000035926.1"/>
    <property type="gene ID" value="ENSPEMG00000030908.1"/>
</dbReference>
<dbReference type="PANTHER" id="PTHR22745">
    <property type="entry name" value="PROTHYMOSIN ALPHA"/>
    <property type="match status" value="1"/>
</dbReference>
<name>A0A8C8W593_PERMB</name>
<feature type="compositionally biased region" description="Basic and acidic residues" evidence="7">
    <location>
        <begin position="121"/>
        <end position="131"/>
    </location>
</feature>
<proteinExistence type="inferred from homology"/>
<comment type="subunit">
    <text evidence="5">Interacts with NUPR1; regulates apoptotic process.</text>
</comment>
<dbReference type="PANTHER" id="PTHR22745:SF0">
    <property type="entry name" value="PROTHYMOSIN ALPHA"/>
    <property type="match status" value="1"/>
</dbReference>
<evidence type="ECO:0000256" key="4">
    <source>
        <dbReference type="ARBA" id="ARBA00037621"/>
    </source>
</evidence>
<reference evidence="9" key="2">
    <citation type="submission" date="2025-08" db="UniProtKB">
        <authorList>
            <consortium name="Ensembl"/>
        </authorList>
    </citation>
    <scope>IDENTIFICATION</scope>
</reference>
<comment type="function">
    <text evidence="4">Prothymosin alpha may mediate immune function by conferring resistance to certain opportunistic infections.</text>
</comment>
<sequence>MLEWILPFLPTFLLCVPACSIQSMDVIVLADMDTASKITTKSLKENKKLCQRQSGGDAPADGNADEENREQETDNKEHEEEEAGGKEEEEEGDMRKRMEWTTRKQAPVGERVAEDDDDDVDTKKQKTDEDD</sequence>
<feature type="chain" id="PRO_5034103706" description="Prothymosin alpha" evidence="8">
    <location>
        <begin position="22"/>
        <end position="131"/>
    </location>
</feature>
<dbReference type="InterPro" id="IPR004931">
    <property type="entry name" value="Pro/parathymosin"/>
</dbReference>
<feature type="region of interest" description="Disordered" evidence="7">
    <location>
        <begin position="45"/>
        <end position="131"/>
    </location>
</feature>
<dbReference type="GO" id="GO:0042393">
    <property type="term" value="F:histone binding"/>
    <property type="evidence" value="ECO:0007669"/>
    <property type="project" value="TreeGrafter"/>
</dbReference>
<dbReference type="AlphaFoldDB" id="A0A8C8W593"/>
<keyword evidence="10" id="KW-1185">Reference proteome</keyword>
<dbReference type="GO" id="GO:0043066">
    <property type="term" value="P:negative regulation of apoptotic process"/>
    <property type="evidence" value="ECO:0007669"/>
    <property type="project" value="TreeGrafter"/>
</dbReference>
<dbReference type="GO" id="GO:0005634">
    <property type="term" value="C:nucleus"/>
    <property type="evidence" value="ECO:0007669"/>
    <property type="project" value="UniProtKB-SubCell"/>
</dbReference>
<evidence type="ECO:0000256" key="6">
    <source>
        <dbReference type="ARBA" id="ARBA00040447"/>
    </source>
</evidence>
<comment type="subcellular location">
    <subcellularLocation>
        <location evidence="1">Nucleus</location>
    </subcellularLocation>
</comment>
<feature type="compositionally biased region" description="Basic and acidic residues" evidence="7">
    <location>
        <begin position="70"/>
        <end position="86"/>
    </location>
</feature>
<evidence type="ECO:0000256" key="5">
    <source>
        <dbReference type="ARBA" id="ARBA00038744"/>
    </source>
</evidence>
<protein>
    <recommendedName>
        <fullName evidence="6">Prothymosin alpha</fullName>
    </recommendedName>
</protein>
<accession>A0A8C8W593</accession>
<dbReference type="Proteomes" id="UP000694547">
    <property type="component" value="Chromosome 2"/>
</dbReference>
<evidence type="ECO:0000313" key="9">
    <source>
        <dbReference type="Ensembl" id="ENSPEMP00000035926.1"/>
    </source>
</evidence>
<reference evidence="9 10" key="1">
    <citation type="submission" date="2018-10" db="EMBL/GenBank/DDBJ databases">
        <title>Improved assembly of the deer mouse Peromyscus maniculatus genome.</title>
        <authorList>
            <person name="Lassance J.-M."/>
            <person name="Hoekstra H.E."/>
        </authorList>
    </citation>
    <scope>NUCLEOTIDE SEQUENCE [LARGE SCALE GENOMIC DNA]</scope>
</reference>
<keyword evidence="3" id="KW-0539">Nucleus</keyword>
<feature type="signal peptide" evidence="8">
    <location>
        <begin position="1"/>
        <end position="21"/>
    </location>
</feature>
<organism evidence="9 10">
    <name type="scientific">Peromyscus maniculatus bairdii</name>
    <name type="common">Prairie deer mouse</name>
    <dbReference type="NCBI Taxonomy" id="230844"/>
    <lineage>
        <taxon>Eukaryota</taxon>
        <taxon>Metazoa</taxon>
        <taxon>Chordata</taxon>
        <taxon>Craniata</taxon>
        <taxon>Vertebrata</taxon>
        <taxon>Euteleostomi</taxon>
        <taxon>Mammalia</taxon>
        <taxon>Eutheria</taxon>
        <taxon>Euarchontoglires</taxon>
        <taxon>Glires</taxon>
        <taxon>Rodentia</taxon>
        <taxon>Myomorpha</taxon>
        <taxon>Muroidea</taxon>
        <taxon>Cricetidae</taxon>
        <taxon>Neotominae</taxon>
        <taxon>Peromyscus</taxon>
    </lineage>
</organism>
<evidence type="ECO:0000256" key="7">
    <source>
        <dbReference type="SAM" id="MobiDB-lite"/>
    </source>
</evidence>
<dbReference type="Pfam" id="PF03247">
    <property type="entry name" value="Prothymosin"/>
    <property type="match status" value="1"/>
</dbReference>
<dbReference type="GO" id="GO:0045944">
    <property type="term" value="P:positive regulation of transcription by RNA polymerase II"/>
    <property type="evidence" value="ECO:0007669"/>
    <property type="project" value="TreeGrafter"/>
</dbReference>
<comment type="similarity">
    <text evidence="2">Belongs to the pro/parathymosin family.</text>
</comment>
<evidence type="ECO:0000256" key="2">
    <source>
        <dbReference type="ARBA" id="ARBA00008032"/>
    </source>
</evidence>
<reference evidence="9" key="3">
    <citation type="submission" date="2025-09" db="UniProtKB">
        <authorList>
            <consortium name="Ensembl"/>
        </authorList>
    </citation>
    <scope>IDENTIFICATION</scope>
</reference>
<keyword evidence="8" id="KW-0732">Signal</keyword>
<evidence type="ECO:0000256" key="3">
    <source>
        <dbReference type="ARBA" id="ARBA00023242"/>
    </source>
</evidence>
<evidence type="ECO:0000256" key="8">
    <source>
        <dbReference type="SAM" id="SignalP"/>
    </source>
</evidence>
<evidence type="ECO:0000256" key="1">
    <source>
        <dbReference type="ARBA" id="ARBA00004123"/>
    </source>
</evidence>
<evidence type="ECO:0000313" key="10">
    <source>
        <dbReference type="Proteomes" id="UP000694547"/>
    </source>
</evidence>
<feature type="compositionally biased region" description="Basic and acidic residues" evidence="7">
    <location>
        <begin position="93"/>
        <end position="102"/>
    </location>
</feature>